<dbReference type="EMBL" id="UHIA01000004">
    <property type="protein sequence ID" value="SUO98602.1"/>
    <property type="molecule type" value="Genomic_DNA"/>
</dbReference>
<dbReference type="PANTHER" id="PTHR31528">
    <property type="entry name" value="4-AMINO-5-HYDROXYMETHYL-2-METHYLPYRIMIDINE PHOSPHATE SYNTHASE THI11-RELATED"/>
    <property type="match status" value="1"/>
</dbReference>
<evidence type="ECO:0000256" key="1">
    <source>
        <dbReference type="SAM" id="SignalP"/>
    </source>
</evidence>
<dbReference type="Gene3D" id="3.40.190.10">
    <property type="entry name" value="Periplasmic binding protein-like II"/>
    <property type="match status" value="2"/>
</dbReference>
<protein>
    <submittedName>
        <fullName evidence="3">Thiamine biosynthesis protein HI_0357</fullName>
    </submittedName>
</protein>
<dbReference type="InterPro" id="IPR015168">
    <property type="entry name" value="SsuA/THI5"/>
</dbReference>
<evidence type="ECO:0000313" key="4">
    <source>
        <dbReference type="Proteomes" id="UP000254575"/>
    </source>
</evidence>
<proteinExistence type="predicted"/>
<feature type="chain" id="PRO_5016854559" evidence="1">
    <location>
        <begin position="19"/>
        <end position="308"/>
    </location>
</feature>
<dbReference type="Proteomes" id="UP000254575">
    <property type="component" value="Unassembled WGS sequence"/>
</dbReference>
<evidence type="ECO:0000313" key="3">
    <source>
        <dbReference type="EMBL" id="SUO98602.1"/>
    </source>
</evidence>
<dbReference type="InterPro" id="IPR027939">
    <property type="entry name" value="NMT1/THI5"/>
</dbReference>
<sequence length="308" mass="34237">MKKLLLAAALSAALPAQAADRLKLMLDWFINPDHAAIIVAQQQGYFTAQDLELEIIEPSDPSIAPRMVAAGKIDLAVDYQPQLYLHAQEGLPLMRVSTLISTPLNTIIVKDDSDIRSIADLKGKKIGYSVAGVDEAMLAPVLATAKLSLKDVELVNVNFSLSPSVMSGQVDAVIGGYRNFELYEMQSHGHKGRAFYLEEHGIPSYDELIIIAHKDHARADSIRRFNQALEQAAQYILNHPQEAWQSYISYKSELDDDTNRAAWQETLPRLALRPAALDNNRYRRYGEFMQSIGLIEKAPAVENIALEP</sequence>
<accession>A0A380N220</accession>
<feature type="signal peptide" evidence="1">
    <location>
        <begin position="1"/>
        <end position="18"/>
    </location>
</feature>
<keyword evidence="1" id="KW-0732">Signal</keyword>
<dbReference type="SUPFAM" id="SSF53850">
    <property type="entry name" value="Periplasmic binding protein-like II"/>
    <property type="match status" value="1"/>
</dbReference>
<dbReference type="Pfam" id="PF09084">
    <property type="entry name" value="NMT1"/>
    <property type="match status" value="1"/>
</dbReference>
<keyword evidence="4" id="KW-1185">Reference proteome</keyword>
<dbReference type="OrthoDB" id="5348911at2"/>
<name>A0A380N220_9GAMM</name>
<gene>
    <name evidence="3" type="ORF">NCTC10717_02358</name>
</gene>
<dbReference type="PANTHER" id="PTHR31528:SF3">
    <property type="entry name" value="THIAMINE BIOSYNTHESIS PROTEIN HI_0357-RELATED"/>
    <property type="match status" value="1"/>
</dbReference>
<dbReference type="RefSeq" id="WP_115219400.1">
    <property type="nucleotide sequence ID" value="NZ_UHIA01000004.1"/>
</dbReference>
<evidence type="ECO:0000259" key="2">
    <source>
        <dbReference type="Pfam" id="PF09084"/>
    </source>
</evidence>
<dbReference type="AlphaFoldDB" id="A0A380N220"/>
<organism evidence="3 4">
    <name type="scientific">Suttonella indologenes</name>
    <dbReference type="NCBI Taxonomy" id="13276"/>
    <lineage>
        <taxon>Bacteria</taxon>
        <taxon>Pseudomonadati</taxon>
        <taxon>Pseudomonadota</taxon>
        <taxon>Gammaproteobacteria</taxon>
        <taxon>Cardiobacteriales</taxon>
        <taxon>Cardiobacteriaceae</taxon>
        <taxon>Suttonella</taxon>
    </lineage>
</organism>
<feature type="domain" description="SsuA/THI5-like" evidence="2">
    <location>
        <begin position="31"/>
        <end position="243"/>
    </location>
</feature>
<dbReference type="GO" id="GO:0009228">
    <property type="term" value="P:thiamine biosynthetic process"/>
    <property type="evidence" value="ECO:0007669"/>
    <property type="project" value="InterPro"/>
</dbReference>
<reference evidence="3 4" key="1">
    <citation type="submission" date="2018-06" db="EMBL/GenBank/DDBJ databases">
        <authorList>
            <consortium name="Pathogen Informatics"/>
            <person name="Doyle S."/>
        </authorList>
    </citation>
    <scope>NUCLEOTIDE SEQUENCE [LARGE SCALE GENOMIC DNA]</scope>
    <source>
        <strain evidence="3 4">NCTC10717</strain>
    </source>
</reference>